<dbReference type="Proteomes" id="UP000245711">
    <property type="component" value="Chromosome"/>
</dbReference>
<organism evidence="1 2">
    <name type="scientific">Rhodococcus oxybenzonivorans</name>
    <dbReference type="NCBI Taxonomy" id="1990687"/>
    <lineage>
        <taxon>Bacteria</taxon>
        <taxon>Bacillati</taxon>
        <taxon>Actinomycetota</taxon>
        <taxon>Actinomycetes</taxon>
        <taxon>Mycobacteriales</taxon>
        <taxon>Nocardiaceae</taxon>
        <taxon>Rhodococcus</taxon>
    </lineage>
</organism>
<evidence type="ECO:0000313" key="1">
    <source>
        <dbReference type="EMBL" id="AWK74270.1"/>
    </source>
</evidence>
<protein>
    <submittedName>
        <fullName evidence="1">Uncharacterized protein</fullName>
    </submittedName>
</protein>
<reference evidence="1 2" key="1">
    <citation type="submission" date="2017-05" db="EMBL/GenBank/DDBJ databases">
        <title>Isolation of Rhodococcus sp. S2-17 biodegrading of BP-3.</title>
        <authorList>
            <person name="Lee Y."/>
            <person name="Kim K.H."/>
            <person name="Chun B.H."/>
            <person name="Jung H.S."/>
            <person name="Jeon C.O."/>
        </authorList>
    </citation>
    <scope>NUCLEOTIDE SEQUENCE [LARGE SCALE GENOMIC DNA]</scope>
    <source>
        <strain evidence="1 2">S2-17</strain>
    </source>
</reference>
<dbReference type="KEGG" id="roz:CBI38_24660"/>
<dbReference type="OrthoDB" id="4557579at2"/>
<accession>A0A2S2C081</accession>
<dbReference type="RefSeq" id="WP_109333040.1">
    <property type="nucleotide sequence ID" value="NZ_CP021354.1"/>
</dbReference>
<name>A0A2S2C081_9NOCA</name>
<dbReference type="EMBL" id="CP021354">
    <property type="protein sequence ID" value="AWK74270.1"/>
    <property type="molecule type" value="Genomic_DNA"/>
</dbReference>
<sequence>MIPNDQPCHHVLTGRDVVAWSDDGEALVLDAKVGRLVPVYGPLAVDNRVVQMIPATGWQVTHNHGTEDEFTEPLVAWGLRSDGSVVPLNTDCGGLVEDLDGYRNFRISSVPTERQENA</sequence>
<gene>
    <name evidence="1" type="ORF">CBI38_24660</name>
</gene>
<proteinExistence type="predicted"/>
<keyword evidence="2" id="KW-1185">Reference proteome</keyword>
<dbReference type="AlphaFoldDB" id="A0A2S2C081"/>
<evidence type="ECO:0000313" key="2">
    <source>
        <dbReference type="Proteomes" id="UP000245711"/>
    </source>
</evidence>